<dbReference type="PANTHER" id="PTHR30480">
    <property type="entry name" value="BETA-HEXOSAMINIDASE-RELATED"/>
    <property type="match status" value="1"/>
</dbReference>
<dbReference type="Proteomes" id="UP001283109">
    <property type="component" value="Unassembled WGS sequence"/>
</dbReference>
<gene>
    <name evidence="5" type="ORF">R8Z58_16970</name>
</gene>
<organism evidence="5 6">
    <name type="scientific">Microbacterium arthrosphaerae</name>
    <dbReference type="NCBI Taxonomy" id="792652"/>
    <lineage>
        <taxon>Bacteria</taxon>
        <taxon>Bacillati</taxon>
        <taxon>Actinomycetota</taxon>
        <taxon>Actinomycetes</taxon>
        <taxon>Micrococcales</taxon>
        <taxon>Microbacteriaceae</taxon>
        <taxon>Microbacterium</taxon>
    </lineage>
</organism>
<accession>A0ABU4H550</accession>
<proteinExistence type="inferred from homology"/>
<dbReference type="InterPro" id="IPR036962">
    <property type="entry name" value="Glyco_hydro_3_N_sf"/>
</dbReference>
<dbReference type="EMBL" id="JAWQEV010000008">
    <property type="protein sequence ID" value="MDW4574472.1"/>
    <property type="molecule type" value="Genomic_DNA"/>
</dbReference>
<dbReference type="InterPro" id="IPR001764">
    <property type="entry name" value="Glyco_hydro_3_N"/>
</dbReference>
<dbReference type="RefSeq" id="WP_318354966.1">
    <property type="nucleotide sequence ID" value="NZ_JAWQEV010000008.1"/>
</dbReference>
<keyword evidence="2 5" id="KW-0378">Hydrolase</keyword>
<evidence type="ECO:0000259" key="4">
    <source>
        <dbReference type="Pfam" id="PF00933"/>
    </source>
</evidence>
<dbReference type="PANTHER" id="PTHR30480:SF16">
    <property type="entry name" value="GLYCOSIDE HYDROLASE FAMILY 3 DOMAIN PROTEIN"/>
    <property type="match status" value="1"/>
</dbReference>
<evidence type="ECO:0000256" key="1">
    <source>
        <dbReference type="ARBA" id="ARBA00005336"/>
    </source>
</evidence>
<keyword evidence="6" id="KW-1185">Reference proteome</keyword>
<evidence type="ECO:0000313" key="5">
    <source>
        <dbReference type="EMBL" id="MDW4574472.1"/>
    </source>
</evidence>
<evidence type="ECO:0000256" key="3">
    <source>
        <dbReference type="ARBA" id="ARBA00023295"/>
    </source>
</evidence>
<dbReference type="GO" id="GO:0016787">
    <property type="term" value="F:hydrolase activity"/>
    <property type="evidence" value="ECO:0007669"/>
    <property type="project" value="UniProtKB-KW"/>
</dbReference>
<dbReference type="InterPro" id="IPR017853">
    <property type="entry name" value="GH"/>
</dbReference>
<sequence>MRPDELVPGVLLPGFAGTELPEWVRAELDRGLGGVCLFAGNVDAADPDGTARLAAAIRAARPATLVAADEEGGVVTRLEGRDGSTLPSPAQLGLVPADVSERVGAVLAERVRRAGIDLVLAPSADVNDNPQNPVIGARSFGADPRMVADRVAASVRGFRSRRSVAACVKHWPGHGDTDVDSHRGLPTIPEATAERHALPFQAAIAAGVPAVMTAHIVVPEWGDEPVTVNPAALARLRVAGFDGVVVTDAVDMAAIADTYGIGRGAARALAAGADLVCLGNPELAGIDAAQQYAQVVAAIEAAVADGLLPLDRLRDAHRRVGALSARLAAERDAVADHAAAGARVDVDPGDAAAIAAALAEASATESVAALARIGRVVDARAGATMAAATRAVPVADALRELASPGGDVTAVVADRPSTTQRGVIDEVRAAGESVVVNVGALPGGFDAAVVQLGADSRFSAAIVRAWAEAGR</sequence>
<reference evidence="5 6" key="1">
    <citation type="submission" date="2023-11" db="EMBL/GenBank/DDBJ databases">
        <title>Draft genome sequence of Microbacterium arthrosphaerae JCM 30492.</title>
        <authorList>
            <person name="Zhang G."/>
            <person name="Ding Y."/>
        </authorList>
    </citation>
    <scope>NUCLEOTIDE SEQUENCE [LARGE SCALE GENOMIC DNA]</scope>
    <source>
        <strain evidence="5 6">JCM 30492</strain>
    </source>
</reference>
<dbReference type="Pfam" id="PF00933">
    <property type="entry name" value="Glyco_hydro_3"/>
    <property type="match status" value="1"/>
</dbReference>
<protein>
    <submittedName>
        <fullName evidence="5">Glycoside hydrolase family 3 N-terminal domain-containing protein</fullName>
    </submittedName>
</protein>
<comment type="similarity">
    <text evidence="1">Belongs to the glycosyl hydrolase 3 family.</text>
</comment>
<feature type="domain" description="Glycoside hydrolase family 3 N-terminal" evidence="4">
    <location>
        <begin position="29"/>
        <end position="320"/>
    </location>
</feature>
<evidence type="ECO:0000313" key="6">
    <source>
        <dbReference type="Proteomes" id="UP001283109"/>
    </source>
</evidence>
<dbReference type="InterPro" id="IPR050226">
    <property type="entry name" value="NagZ_Beta-hexosaminidase"/>
</dbReference>
<comment type="caution">
    <text evidence="5">The sequence shown here is derived from an EMBL/GenBank/DDBJ whole genome shotgun (WGS) entry which is preliminary data.</text>
</comment>
<keyword evidence="3" id="KW-0326">Glycosidase</keyword>
<dbReference type="Gene3D" id="3.20.20.300">
    <property type="entry name" value="Glycoside hydrolase, family 3, N-terminal domain"/>
    <property type="match status" value="1"/>
</dbReference>
<name>A0ABU4H550_9MICO</name>
<dbReference type="SUPFAM" id="SSF51445">
    <property type="entry name" value="(Trans)glycosidases"/>
    <property type="match status" value="1"/>
</dbReference>
<evidence type="ECO:0000256" key="2">
    <source>
        <dbReference type="ARBA" id="ARBA00022801"/>
    </source>
</evidence>